<gene>
    <name evidence="1" type="primary">PZF1_2</name>
    <name evidence="1" type="ORF">LTR37_019234</name>
</gene>
<comment type="caution">
    <text evidence="1">The sequence shown here is derived from an EMBL/GenBank/DDBJ whole genome shotgun (WGS) entry which is preliminary data.</text>
</comment>
<evidence type="ECO:0000313" key="1">
    <source>
        <dbReference type="EMBL" id="KAK3687025.1"/>
    </source>
</evidence>
<accession>A0ACC3MGK8</accession>
<organism evidence="1 2">
    <name type="scientific">Vermiconidia calcicola</name>
    <dbReference type="NCBI Taxonomy" id="1690605"/>
    <lineage>
        <taxon>Eukaryota</taxon>
        <taxon>Fungi</taxon>
        <taxon>Dikarya</taxon>
        <taxon>Ascomycota</taxon>
        <taxon>Pezizomycotina</taxon>
        <taxon>Dothideomycetes</taxon>
        <taxon>Dothideomycetidae</taxon>
        <taxon>Mycosphaerellales</taxon>
        <taxon>Extremaceae</taxon>
        <taxon>Vermiconidia</taxon>
    </lineage>
</organism>
<name>A0ACC3MGK8_9PEZI</name>
<reference evidence="1" key="1">
    <citation type="submission" date="2023-07" db="EMBL/GenBank/DDBJ databases">
        <title>Black Yeasts Isolated from many extreme environments.</title>
        <authorList>
            <person name="Coleine C."/>
            <person name="Stajich J.E."/>
            <person name="Selbmann L."/>
        </authorList>
    </citation>
    <scope>NUCLEOTIDE SEQUENCE</scope>
    <source>
        <strain evidence="1">CCFEE 5714</strain>
    </source>
</reference>
<evidence type="ECO:0000313" key="2">
    <source>
        <dbReference type="Proteomes" id="UP001281147"/>
    </source>
</evidence>
<dbReference type="Proteomes" id="UP001281147">
    <property type="component" value="Unassembled WGS sequence"/>
</dbReference>
<proteinExistence type="predicted"/>
<keyword evidence="2" id="KW-1185">Reference proteome</keyword>
<protein>
    <submittedName>
        <fullName evidence="1">Strongly-conserved Zn-finger binding protein (TFIIIA)</fullName>
    </submittedName>
</protein>
<dbReference type="EMBL" id="JAUTXU010000291">
    <property type="protein sequence ID" value="KAK3687025.1"/>
    <property type="molecule type" value="Genomic_DNA"/>
</dbReference>
<sequence>MAARKRAAEGNEPPVSKKAKTTVASPRNKSTPSSLESQTFTDEASIAETSATSRSTSKRPKKYICEYEDCGKAFDRPVRLQAHVRTHTDERPFACEEAGCSKSFFKAEHLKAHIQNKHSNDVSHVCTYLVSANEEIKEVECGKAFTTATRLRRHVAIHEKREDTKCEECRQVFRKMDTLQRHIKKDHLKLKAYDFSEARQLKAHEKKEHLGKRHFCEICSPPTTNDIDENKNDDDVAMFADDLVGFPTYAELQSHKKEMHPPSCEYCGKTCTSNRDLEAHMDIEHSSTLSDRKQRWPCAYPECGRSFTRKGNLNVHIQTVHVKIKNFVCGQVDLVGSAKVPGWRAEMGCGQAFTSKASLEGHARMQHLDLPMLNPRPSRLKNKIKSEDTSFASTPMELDEVQTPGTNPALSLLTGHGYEDLRPIACWTPGCAVRFTREYDLGQHVELAHGWNVDDIDDRFAEEAALQGKDFWIGGGGRLPDEAEEDEGDAMLRRSLLQSLSLQPVVQNDEHELFDSRDVMVQGGEEAVVVDPALLSM</sequence>